<dbReference type="EMBL" id="CAJNIZ010006336">
    <property type="protein sequence ID" value="CAE7249140.1"/>
    <property type="molecule type" value="Genomic_DNA"/>
</dbReference>
<dbReference type="AlphaFoldDB" id="A0A812LT69"/>
<comment type="caution">
    <text evidence="1">The sequence shown here is derived from an EMBL/GenBank/DDBJ whole genome shotgun (WGS) entry which is preliminary data.</text>
</comment>
<dbReference type="Proteomes" id="UP000649617">
    <property type="component" value="Unassembled WGS sequence"/>
</dbReference>
<proteinExistence type="predicted"/>
<name>A0A812LT69_SYMPI</name>
<gene>
    <name evidence="1" type="primary">CODM</name>
    <name evidence="1" type="ORF">SPIL2461_LOCUS4695</name>
</gene>
<sequence length="129" mass="13750">MTASQGRFTSNIADLLSPASCDISNACNASALVKALNYVDINIYADDGKRTGTCVRYEIPGVQNSSSTGGPCFTAFATYTIRKKGDPTKTRKIRGSISEAGKGCSSCENSGTNMQGGFQVSFPWLQPYR</sequence>
<reference evidence="1" key="1">
    <citation type="submission" date="2021-02" db="EMBL/GenBank/DDBJ databases">
        <authorList>
            <person name="Dougan E. K."/>
            <person name="Rhodes N."/>
            <person name="Thang M."/>
            <person name="Chan C."/>
        </authorList>
    </citation>
    <scope>NUCLEOTIDE SEQUENCE</scope>
</reference>
<evidence type="ECO:0000313" key="1">
    <source>
        <dbReference type="EMBL" id="CAE7249140.1"/>
    </source>
</evidence>
<organism evidence="1 2">
    <name type="scientific">Symbiodinium pilosum</name>
    <name type="common">Dinoflagellate</name>
    <dbReference type="NCBI Taxonomy" id="2952"/>
    <lineage>
        <taxon>Eukaryota</taxon>
        <taxon>Sar</taxon>
        <taxon>Alveolata</taxon>
        <taxon>Dinophyceae</taxon>
        <taxon>Suessiales</taxon>
        <taxon>Symbiodiniaceae</taxon>
        <taxon>Symbiodinium</taxon>
    </lineage>
</organism>
<protein>
    <submittedName>
        <fullName evidence="1">CODM protein</fullName>
    </submittedName>
</protein>
<evidence type="ECO:0000313" key="2">
    <source>
        <dbReference type="Proteomes" id="UP000649617"/>
    </source>
</evidence>
<keyword evidence="2" id="KW-1185">Reference proteome</keyword>
<accession>A0A812LT69</accession>